<reference evidence="1" key="1">
    <citation type="journal article" date="2015" name="Nature">
        <title>Complex archaea that bridge the gap between prokaryotes and eukaryotes.</title>
        <authorList>
            <person name="Spang A."/>
            <person name="Saw J.H."/>
            <person name="Jorgensen S.L."/>
            <person name="Zaremba-Niedzwiedzka K."/>
            <person name="Martijn J."/>
            <person name="Lind A.E."/>
            <person name="van Eijk R."/>
            <person name="Schleper C."/>
            <person name="Guy L."/>
            <person name="Ettema T.J."/>
        </authorList>
    </citation>
    <scope>NUCLEOTIDE SEQUENCE</scope>
</reference>
<accession>A0A0F9G6G8</accession>
<proteinExistence type="predicted"/>
<dbReference type="EMBL" id="LAZR01018961">
    <property type="protein sequence ID" value="KKL94303.1"/>
    <property type="molecule type" value="Genomic_DNA"/>
</dbReference>
<gene>
    <name evidence="1" type="ORF">LCGC14_1866040</name>
</gene>
<protein>
    <submittedName>
        <fullName evidence="1">Uncharacterized protein</fullName>
    </submittedName>
</protein>
<dbReference type="AlphaFoldDB" id="A0A0F9G6G8"/>
<sequence length="378" mass="41382">MFVYDSPRSIIDSIYLGELLDQPLKNSEKNTIKSMFNLPERPTSTTVRDLPWDLLTKYSDPTGLTAAKPLMPTASLDLELHLGGFSLIRTEKFNINTHPHRDKVISLIQDDYRRARAEDIEVGQDHYKRVLDALEEKYKVSYSVFIPPDLPDEGKLPHSTTLTDTFVETSDTNLPSHTATGPSGGFSWTRVLGDNDANYTVLGASDVVRLNDTTGNSHWHRADSDLSTDDFYAQLIYTVVGGAGNADAGVIVRKDSTAAETAYVIGAKSTTDTWRTFSVVTGSFTALGSDTTQVIAVNDVIKGQADGSTIKRFRNGGEQDSVTNSAISGKFRAGIYARASVSVTAKWELDDFEAADVTGGLIIPTAMFSYRQHHQSVV</sequence>
<evidence type="ECO:0000313" key="1">
    <source>
        <dbReference type="EMBL" id="KKL94303.1"/>
    </source>
</evidence>
<dbReference type="Gene3D" id="2.60.120.560">
    <property type="entry name" value="Exo-inulinase, domain 1"/>
    <property type="match status" value="1"/>
</dbReference>
<comment type="caution">
    <text evidence="1">The sequence shown here is derived from an EMBL/GenBank/DDBJ whole genome shotgun (WGS) entry which is preliminary data.</text>
</comment>
<organism evidence="1">
    <name type="scientific">marine sediment metagenome</name>
    <dbReference type="NCBI Taxonomy" id="412755"/>
    <lineage>
        <taxon>unclassified sequences</taxon>
        <taxon>metagenomes</taxon>
        <taxon>ecological metagenomes</taxon>
    </lineage>
</organism>
<name>A0A0F9G6G8_9ZZZZ</name>